<organism evidence="2 3">
    <name type="scientific">Brevibacterium picturae</name>
    <dbReference type="NCBI Taxonomy" id="260553"/>
    <lineage>
        <taxon>Bacteria</taxon>
        <taxon>Bacillati</taxon>
        <taxon>Actinomycetota</taxon>
        <taxon>Actinomycetes</taxon>
        <taxon>Micrococcales</taxon>
        <taxon>Brevibacteriaceae</taxon>
        <taxon>Brevibacterium</taxon>
    </lineage>
</organism>
<feature type="region of interest" description="Disordered" evidence="1">
    <location>
        <begin position="1"/>
        <end position="34"/>
    </location>
</feature>
<sequence length="223" mass="23555">MREHSESDATGGAGRPAEPDQSAAPGRGPATGKVAPESALKLAPNITAAEALAVFRRKLPGAEAEVREALHPFWWTVLSARTRSLFRRSPKPTAAGSQSVDPTAGQLMNVLVNAYSGKGFIADFDPRGEAVTVDEWLDAFESSDQAGPQPGPGDVRRTARSLVRTKVVKTVKLGMGLSITEAAAPSGILKPNWVVTGANDRFSSTILVDGLDSSHYIVRVAKL</sequence>
<accession>A0ABP4LQT6</accession>
<keyword evidence="3" id="KW-1185">Reference proteome</keyword>
<proteinExistence type="predicted"/>
<evidence type="ECO:0000256" key="1">
    <source>
        <dbReference type="SAM" id="MobiDB-lite"/>
    </source>
</evidence>
<gene>
    <name evidence="2" type="ORF">GCM10009691_02210</name>
</gene>
<dbReference type="RefSeq" id="WP_346035029.1">
    <property type="nucleotide sequence ID" value="NZ_BAAALY010000001.1"/>
</dbReference>
<protein>
    <submittedName>
        <fullName evidence="2">Uncharacterized protein</fullName>
    </submittedName>
</protein>
<comment type="caution">
    <text evidence="2">The sequence shown here is derived from an EMBL/GenBank/DDBJ whole genome shotgun (WGS) entry which is preliminary data.</text>
</comment>
<name>A0ABP4LQT6_9MICO</name>
<reference evidence="3" key="1">
    <citation type="journal article" date="2019" name="Int. J. Syst. Evol. Microbiol.">
        <title>The Global Catalogue of Microorganisms (GCM) 10K type strain sequencing project: providing services to taxonomists for standard genome sequencing and annotation.</title>
        <authorList>
            <consortium name="The Broad Institute Genomics Platform"/>
            <consortium name="The Broad Institute Genome Sequencing Center for Infectious Disease"/>
            <person name="Wu L."/>
            <person name="Ma J."/>
        </authorList>
    </citation>
    <scope>NUCLEOTIDE SEQUENCE [LARGE SCALE GENOMIC DNA]</scope>
    <source>
        <strain evidence="3">JCM 13319</strain>
    </source>
</reference>
<dbReference type="Proteomes" id="UP001501791">
    <property type="component" value="Unassembled WGS sequence"/>
</dbReference>
<dbReference type="EMBL" id="BAAALY010000001">
    <property type="protein sequence ID" value="GAA1529691.1"/>
    <property type="molecule type" value="Genomic_DNA"/>
</dbReference>
<evidence type="ECO:0000313" key="2">
    <source>
        <dbReference type="EMBL" id="GAA1529691.1"/>
    </source>
</evidence>
<evidence type="ECO:0000313" key="3">
    <source>
        <dbReference type="Proteomes" id="UP001501791"/>
    </source>
</evidence>